<protein>
    <submittedName>
        <fullName evidence="2">Unannotated protein</fullName>
    </submittedName>
</protein>
<evidence type="ECO:0000313" key="2">
    <source>
        <dbReference type="EMBL" id="CAB4637034.1"/>
    </source>
</evidence>
<reference evidence="2" key="1">
    <citation type="submission" date="2020-05" db="EMBL/GenBank/DDBJ databases">
        <authorList>
            <person name="Chiriac C."/>
            <person name="Salcher M."/>
            <person name="Ghai R."/>
            <person name="Kavagutti S V."/>
        </authorList>
    </citation>
    <scope>NUCLEOTIDE SEQUENCE</scope>
</reference>
<proteinExistence type="predicted"/>
<organism evidence="2">
    <name type="scientific">freshwater metagenome</name>
    <dbReference type="NCBI Taxonomy" id="449393"/>
    <lineage>
        <taxon>unclassified sequences</taxon>
        <taxon>metagenomes</taxon>
        <taxon>ecological metagenomes</taxon>
    </lineage>
</organism>
<name>A0A6J6JKZ8_9ZZZZ</name>
<gene>
    <name evidence="2" type="ORF">UFOPK2162_00131</name>
</gene>
<feature type="region of interest" description="Disordered" evidence="1">
    <location>
        <begin position="76"/>
        <end position="98"/>
    </location>
</feature>
<feature type="region of interest" description="Disordered" evidence="1">
    <location>
        <begin position="1"/>
        <end position="22"/>
    </location>
</feature>
<dbReference type="EMBL" id="CAEZVZ010000009">
    <property type="protein sequence ID" value="CAB4637034.1"/>
    <property type="molecule type" value="Genomic_DNA"/>
</dbReference>
<sequence length="98" mass="10825">MTSSHGEADSGRDREKDEKDLIDEQFHALVSGLSLDQSTPSTYLDDLEAAVDPEGFTPPQPQKTSIKNFFASGRNAFKRWKDNPRPDNSGLDDDGAQI</sequence>
<accession>A0A6J6JKZ8</accession>
<dbReference type="AlphaFoldDB" id="A0A6J6JKZ8"/>
<evidence type="ECO:0000256" key="1">
    <source>
        <dbReference type="SAM" id="MobiDB-lite"/>
    </source>
</evidence>